<gene>
    <name evidence="10" type="ORF">LP43_1488</name>
</gene>
<comment type="subcellular location">
    <subcellularLocation>
        <location evidence="2">Cell membrane</location>
        <topology evidence="2">Multi-pass membrane protein</topology>
    </subcellularLocation>
</comment>
<feature type="transmembrane region" description="Helical" evidence="9">
    <location>
        <begin position="299"/>
        <end position="317"/>
    </location>
</feature>
<evidence type="ECO:0000256" key="5">
    <source>
        <dbReference type="ARBA" id="ARBA00022692"/>
    </source>
</evidence>
<dbReference type="NCBIfam" id="TIGR04408">
    <property type="entry name" value="LptG_lptG"/>
    <property type="match status" value="1"/>
</dbReference>
<reference evidence="10 11" key="1">
    <citation type="submission" date="2014-09" db="EMBL/GenBank/DDBJ databases">
        <authorList>
            <person name="Grob C."/>
            <person name="Taubert M."/>
            <person name="Howat A.M."/>
            <person name="Burns O.J."/>
            <person name="Dixon J.L."/>
            <person name="Chen Y."/>
            <person name="Murrell J.C."/>
        </authorList>
    </citation>
    <scope>NUCLEOTIDE SEQUENCE [LARGE SCALE GENOMIC DNA]</scope>
    <source>
        <strain evidence="10">L4</strain>
    </source>
</reference>
<dbReference type="GO" id="GO:0055085">
    <property type="term" value="P:transmembrane transport"/>
    <property type="evidence" value="ECO:0007669"/>
    <property type="project" value="InterPro"/>
</dbReference>
<accession>A0A0A0BEN2</accession>
<name>A0A0A0BEN2_9GAMM</name>
<dbReference type="GO" id="GO:0043190">
    <property type="term" value="C:ATP-binding cassette (ABC) transporter complex"/>
    <property type="evidence" value="ECO:0007669"/>
    <property type="project" value="InterPro"/>
</dbReference>
<organism evidence="10 11">
    <name type="scientific">Methylophaga thiooxydans</name>
    <dbReference type="NCBI Taxonomy" id="392484"/>
    <lineage>
        <taxon>Bacteria</taxon>
        <taxon>Pseudomonadati</taxon>
        <taxon>Pseudomonadota</taxon>
        <taxon>Gammaproteobacteria</taxon>
        <taxon>Thiotrichales</taxon>
        <taxon>Piscirickettsiaceae</taxon>
        <taxon>Methylophaga</taxon>
    </lineage>
</organism>
<comment type="similarity">
    <text evidence="3">Belongs to the LptF/LptG family.</text>
</comment>
<feature type="transmembrane region" description="Helical" evidence="9">
    <location>
        <begin position="273"/>
        <end position="292"/>
    </location>
</feature>
<sequence length="354" mass="39309">MKILQRYIAKNIIASTLLVLLVLLGLYTFMDFITELDDLGKGNYQILDILSYLALTMPKRIYELLPVAALMGSVIGLGNLASQSELVAMRAAGVSIKDINKAVLIVAGLLVVVALVMGEVFRPIAEQKARQMQSVSQTGTVGSRSEYGFWTRDGNHFNHIERINADGSFSNVAIYEFDDKHRLRILTQAAAAEYQQDSWILSDVVQSTIDEKGVEVSSVAHARWKSQLNPGMVNIVVVPPEFLPVWDLLEYVQYLKRNHQSVAQYELAFWSKMMMPLSTAVMVLLAVPFVFGPLRSTPIGGRVLAGTLLGIGFHLFNQSFQHMGLVFGLLPWLASAFPTMVFAGLAWLMNSRVR</sequence>
<comment type="caution">
    <text evidence="10">The sequence shown here is derived from an EMBL/GenBank/DDBJ whole genome shotgun (WGS) entry which is preliminary data.</text>
</comment>
<keyword evidence="4" id="KW-1003">Cell membrane</keyword>
<dbReference type="GO" id="GO:0015920">
    <property type="term" value="P:lipopolysaccharide transport"/>
    <property type="evidence" value="ECO:0007669"/>
    <property type="project" value="TreeGrafter"/>
</dbReference>
<dbReference type="Pfam" id="PF03739">
    <property type="entry name" value="LptF_LptG"/>
    <property type="match status" value="1"/>
</dbReference>
<dbReference type="Proteomes" id="UP000029999">
    <property type="component" value="Unassembled WGS sequence"/>
</dbReference>
<dbReference type="InterPro" id="IPR005495">
    <property type="entry name" value="LptG/LptF_permease"/>
</dbReference>
<evidence type="ECO:0000256" key="2">
    <source>
        <dbReference type="ARBA" id="ARBA00004651"/>
    </source>
</evidence>
<dbReference type="PANTHER" id="PTHR33529">
    <property type="entry name" value="SLR0882 PROTEIN-RELATED"/>
    <property type="match status" value="1"/>
</dbReference>
<feature type="transmembrane region" description="Helical" evidence="9">
    <location>
        <begin position="329"/>
        <end position="349"/>
    </location>
</feature>
<evidence type="ECO:0000256" key="4">
    <source>
        <dbReference type="ARBA" id="ARBA00022475"/>
    </source>
</evidence>
<keyword evidence="6 9" id="KW-1133">Transmembrane helix</keyword>
<protein>
    <submittedName>
        <fullName evidence="10">Permease</fullName>
    </submittedName>
</protein>
<evidence type="ECO:0000256" key="3">
    <source>
        <dbReference type="ARBA" id="ARBA00007725"/>
    </source>
</evidence>
<evidence type="ECO:0000256" key="9">
    <source>
        <dbReference type="SAM" id="Phobius"/>
    </source>
</evidence>
<feature type="transmembrane region" description="Helical" evidence="9">
    <location>
        <begin position="12"/>
        <end position="30"/>
    </location>
</feature>
<comment type="subunit">
    <text evidence="8">Component of the lipopolysaccharide transport and assembly complex. The LptBFG transporter is composed of two ATP-binding proteins (LptB) and two transmembrane proteins (LptF and LptG).</text>
</comment>
<evidence type="ECO:0000256" key="6">
    <source>
        <dbReference type="ARBA" id="ARBA00022989"/>
    </source>
</evidence>
<dbReference type="PANTHER" id="PTHR33529:SF2">
    <property type="entry name" value="LIPOPOLYSACCHARIDE EXPORT SYSTEM PERMEASE PROTEIN LPTG"/>
    <property type="match status" value="1"/>
</dbReference>
<feature type="transmembrane region" description="Helical" evidence="9">
    <location>
        <begin position="102"/>
        <end position="121"/>
    </location>
</feature>
<dbReference type="STRING" id="392484.LP43_1488"/>
<evidence type="ECO:0000313" key="11">
    <source>
        <dbReference type="Proteomes" id="UP000029999"/>
    </source>
</evidence>
<dbReference type="EMBL" id="JRQD01000003">
    <property type="protein sequence ID" value="KGM06988.1"/>
    <property type="molecule type" value="Genomic_DNA"/>
</dbReference>
<dbReference type="RefSeq" id="WP_036313794.1">
    <property type="nucleotide sequence ID" value="NZ_JRQD01000003.1"/>
</dbReference>
<evidence type="ECO:0000256" key="7">
    <source>
        <dbReference type="ARBA" id="ARBA00023136"/>
    </source>
</evidence>
<keyword evidence="5 9" id="KW-0812">Transmembrane</keyword>
<feature type="transmembrane region" description="Helical" evidence="9">
    <location>
        <begin position="61"/>
        <end position="81"/>
    </location>
</feature>
<dbReference type="InterPro" id="IPR030923">
    <property type="entry name" value="LptG"/>
</dbReference>
<evidence type="ECO:0000313" key="10">
    <source>
        <dbReference type="EMBL" id="KGM06988.1"/>
    </source>
</evidence>
<evidence type="ECO:0000256" key="8">
    <source>
        <dbReference type="ARBA" id="ARBA00026081"/>
    </source>
</evidence>
<proteinExistence type="inferred from homology"/>
<dbReference type="AlphaFoldDB" id="A0A0A0BEN2"/>
<comment type="function">
    <text evidence="1">Part of the ABC transporter complex LptBFG involved in the translocation of lipopolysaccharide (LPS) from the inner membrane to the outer membrane.</text>
</comment>
<evidence type="ECO:0000256" key="1">
    <source>
        <dbReference type="ARBA" id="ARBA00002265"/>
    </source>
</evidence>
<keyword evidence="7 9" id="KW-0472">Membrane</keyword>